<keyword evidence="2" id="KW-0805">Transcription regulation</keyword>
<dbReference type="InterPro" id="IPR036388">
    <property type="entry name" value="WH-like_DNA-bd_sf"/>
</dbReference>
<evidence type="ECO:0000256" key="1">
    <source>
        <dbReference type="ARBA" id="ARBA00009437"/>
    </source>
</evidence>
<keyword evidence="7" id="KW-1185">Reference proteome</keyword>
<dbReference type="InterPro" id="IPR037424">
    <property type="entry name" value="NocR_PBP2"/>
</dbReference>
<evidence type="ECO:0000313" key="7">
    <source>
        <dbReference type="Proteomes" id="UP001596237"/>
    </source>
</evidence>
<dbReference type="Gene3D" id="1.10.10.10">
    <property type="entry name" value="Winged helix-like DNA-binding domain superfamily/Winged helix DNA-binding domain"/>
    <property type="match status" value="1"/>
</dbReference>
<dbReference type="SUPFAM" id="SSF53850">
    <property type="entry name" value="Periplasmic binding protein-like II"/>
    <property type="match status" value="1"/>
</dbReference>
<keyword evidence="3" id="KW-0238">DNA-binding</keyword>
<dbReference type="SUPFAM" id="SSF46785">
    <property type="entry name" value="Winged helix' DNA-binding domain"/>
    <property type="match status" value="1"/>
</dbReference>
<evidence type="ECO:0000256" key="2">
    <source>
        <dbReference type="ARBA" id="ARBA00023015"/>
    </source>
</evidence>
<evidence type="ECO:0000256" key="3">
    <source>
        <dbReference type="ARBA" id="ARBA00023125"/>
    </source>
</evidence>
<comment type="similarity">
    <text evidence="1">Belongs to the LysR transcriptional regulatory family.</text>
</comment>
<dbReference type="Pfam" id="PF03466">
    <property type="entry name" value="LysR_substrate"/>
    <property type="match status" value="1"/>
</dbReference>
<dbReference type="EMBL" id="JBHSTT010000006">
    <property type="protein sequence ID" value="MFC6388051.1"/>
    <property type="molecule type" value="Genomic_DNA"/>
</dbReference>
<keyword evidence="4" id="KW-0804">Transcription</keyword>
<comment type="caution">
    <text evidence="6">The sequence shown here is derived from an EMBL/GenBank/DDBJ whole genome shotgun (WGS) entry which is preliminary data.</text>
</comment>
<name>A0ABW1WHK8_9HYPH</name>
<reference evidence="7" key="1">
    <citation type="journal article" date="2019" name="Int. J. Syst. Evol. Microbiol.">
        <title>The Global Catalogue of Microorganisms (GCM) 10K type strain sequencing project: providing services to taxonomists for standard genome sequencing and annotation.</title>
        <authorList>
            <consortium name="The Broad Institute Genomics Platform"/>
            <consortium name="The Broad Institute Genome Sequencing Center for Infectious Disease"/>
            <person name="Wu L."/>
            <person name="Ma J."/>
        </authorList>
    </citation>
    <scope>NUCLEOTIDE SEQUENCE [LARGE SCALE GENOMIC DNA]</scope>
    <source>
        <strain evidence="7">CCUG 36916</strain>
    </source>
</reference>
<proteinExistence type="inferred from homology"/>
<organism evidence="6 7">
    <name type="scientific">Methylorubrum zatmanii</name>
    <dbReference type="NCBI Taxonomy" id="29429"/>
    <lineage>
        <taxon>Bacteria</taxon>
        <taxon>Pseudomonadati</taxon>
        <taxon>Pseudomonadota</taxon>
        <taxon>Alphaproteobacteria</taxon>
        <taxon>Hyphomicrobiales</taxon>
        <taxon>Methylobacteriaceae</taxon>
        <taxon>Methylorubrum</taxon>
    </lineage>
</organism>
<dbReference type="InterPro" id="IPR005119">
    <property type="entry name" value="LysR_subst-bd"/>
</dbReference>
<dbReference type="PANTHER" id="PTHR30427">
    <property type="entry name" value="TRANSCRIPTIONAL ACTIVATOR PROTEIN LYSR"/>
    <property type="match status" value="1"/>
</dbReference>
<dbReference type="CDD" id="cd08415">
    <property type="entry name" value="PBP2_LysR_opines_like"/>
    <property type="match status" value="1"/>
</dbReference>
<gene>
    <name evidence="6" type="ORF">ACFQDP_01590</name>
</gene>
<dbReference type="PRINTS" id="PR00039">
    <property type="entry name" value="HTHLYSR"/>
</dbReference>
<dbReference type="Proteomes" id="UP001596237">
    <property type="component" value="Unassembled WGS sequence"/>
</dbReference>
<sequence length="308" mass="33038">MINPAHLDLFRAVLRHGGMTRAAAVLGIGQPHISRAIARLEADLGFTLFERGHGSAVPTREGEAFAREVERTYAGLDQLHAAARQIRDLGTGPLRVACQPSLAVRLVPRAIRRFRAEAPGVQIALHVPAPETIWSWAASGQCDVGLVRPRSGYAGVSCEPFLSVEAVCALTRGHALARKSEITINDLAGEPLIGGARGAFQQAVEDGFAKAGLSPHFAFTAQYTAARCGLVAEGLGIALVDPVAARDLSGLPIVLRPFRPRIGIETVLVSPAGRKPDRLAQRLIELLQVEREELVTALSTDQRSRSRR</sequence>
<dbReference type="InterPro" id="IPR036390">
    <property type="entry name" value="WH_DNA-bd_sf"/>
</dbReference>
<dbReference type="InterPro" id="IPR000847">
    <property type="entry name" value="LysR_HTH_N"/>
</dbReference>
<dbReference type="Pfam" id="PF00126">
    <property type="entry name" value="HTH_1"/>
    <property type="match status" value="1"/>
</dbReference>
<dbReference type="RefSeq" id="WP_192281684.1">
    <property type="nucleotide sequence ID" value="NZ_JBHSTT010000006.1"/>
</dbReference>
<feature type="domain" description="HTH lysR-type" evidence="5">
    <location>
        <begin position="2"/>
        <end position="59"/>
    </location>
</feature>
<evidence type="ECO:0000313" key="6">
    <source>
        <dbReference type="EMBL" id="MFC6388051.1"/>
    </source>
</evidence>
<dbReference type="Gene3D" id="3.40.190.10">
    <property type="entry name" value="Periplasmic binding protein-like II"/>
    <property type="match status" value="2"/>
</dbReference>
<accession>A0ABW1WHK8</accession>
<evidence type="ECO:0000259" key="5">
    <source>
        <dbReference type="PROSITE" id="PS50931"/>
    </source>
</evidence>
<dbReference type="PANTHER" id="PTHR30427:SF1">
    <property type="entry name" value="TRANSCRIPTIONAL ACTIVATOR PROTEIN LYSR"/>
    <property type="match status" value="1"/>
</dbReference>
<dbReference type="PROSITE" id="PS50931">
    <property type="entry name" value="HTH_LYSR"/>
    <property type="match status" value="1"/>
</dbReference>
<evidence type="ECO:0000256" key="4">
    <source>
        <dbReference type="ARBA" id="ARBA00023163"/>
    </source>
</evidence>
<protein>
    <submittedName>
        <fullName evidence="6">LysR family transcriptional regulator</fullName>
    </submittedName>
</protein>